<keyword evidence="2" id="KW-0053">Apoptosis</keyword>
<keyword evidence="6" id="KW-1185">Reference proteome</keyword>
<dbReference type="InterPro" id="IPR050452">
    <property type="entry name" value="Metacaspase"/>
</dbReference>
<evidence type="ECO:0000256" key="1">
    <source>
        <dbReference type="ARBA" id="ARBA00009005"/>
    </source>
</evidence>
<keyword evidence="3" id="KW-0378">Hydrolase</keyword>
<dbReference type="EMBL" id="FUEG01000050">
    <property type="protein sequence ID" value="SJL17905.1"/>
    <property type="molecule type" value="Genomic_DNA"/>
</dbReference>
<gene>
    <name evidence="5" type="ORF">ARMOST_21473</name>
</gene>
<dbReference type="SUPFAM" id="SSF52129">
    <property type="entry name" value="Caspase-like"/>
    <property type="match status" value="1"/>
</dbReference>
<dbReference type="GO" id="GO:0004197">
    <property type="term" value="F:cysteine-type endopeptidase activity"/>
    <property type="evidence" value="ECO:0007669"/>
    <property type="project" value="InterPro"/>
</dbReference>
<reference evidence="6" key="1">
    <citation type="journal article" date="2017" name="Nat. Ecol. Evol.">
        <title>Genome expansion and lineage-specific genetic innovations in the forest pathogenic fungi Armillaria.</title>
        <authorList>
            <person name="Sipos G."/>
            <person name="Prasanna A.N."/>
            <person name="Walter M.C."/>
            <person name="O'Connor E."/>
            <person name="Balint B."/>
            <person name="Krizsan K."/>
            <person name="Kiss B."/>
            <person name="Hess J."/>
            <person name="Varga T."/>
            <person name="Slot J."/>
            <person name="Riley R."/>
            <person name="Boka B."/>
            <person name="Rigling D."/>
            <person name="Barry K."/>
            <person name="Lee J."/>
            <person name="Mihaltcheva S."/>
            <person name="LaButti K."/>
            <person name="Lipzen A."/>
            <person name="Waldron R."/>
            <person name="Moloney N.M."/>
            <person name="Sperisen C."/>
            <person name="Kredics L."/>
            <person name="Vagvoelgyi C."/>
            <person name="Patrignani A."/>
            <person name="Fitzpatrick D."/>
            <person name="Nagy I."/>
            <person name="Doyle S."/>
            <person name="Anderson J.B."/>
            <person name="Grigoriev I.V."/>
            <person name="Gueldener U."/>
            <person name="Muensterkoetter M."/>
            <person name="Nagy L.G."/>
        </authorList>
    </citation>
    <scope>NUCLEOTIDE SEQUENCE [LARGE SCALE GENOMIC DNA]</scope>
    <source>
        <strain evidence="6">C18/9</strain>
    </source>
</reference>
<protein>
    <recommendedName>
        <fullName evidence="4">Peptidase C14 caspase domain-containing protein</fullName>
    </recommendedName>
</protein>
<evidence type="ECO:0000256" key="2">
    <source>
        <dbReference type="ARBA" id="ARBA00022703"/>
    </source>
</evidence>
<keyword evidence="3" id="KW-0788">Thiol protease</keyword>
<dbReference type="InterPro" id="IPR011600">
    <property type="entry name" value="Pept_C14_caspase"/>
</dbReference>
<dbReference type="PANTHER" id="PTHR48104:SF30">
    <property type="entry name" value="METACASPASE-1"/>
    <property type="match status" value="1"/>
</dbReference>
<dbReference type="OrthoDB" id="10255174at2759"/>
<proteinExistence type="inferred from homology"/>
<dbReference type="GO" id="GO:0006915">
    <property type="term" value="P:apoptotic process"/>
    <property type="evidence" value="ECO:0007669"/>
    <property type="project" value="UniProtKB-KW"/>
</dbReference>
<comment type="similarity">
    <text evidence="1">Belongs to the peptidase C14B family.</text>
</comment>
<feature type="domain" description="Peptidase C14 caspase" evidence="4">
    <location>
        <begin position="260"/>
        <end position="518"/>
    </location>
</feature>
<dbReference type="InterPro" id="IPR029030">
    <property type="entry name" value="Caspase-like_dom_sf"/>
</dbReference>
<evidence type="ECO:0000256" key="3">
    <source>
        <dbReference type="ARBA" id="ARBA00022807"/>
    </source>
</evidence>
<dbReference type="Gene3D" id="3.40.50.1460">
    <property type="match status" value="2"/>
</dbReference>
<dbReference type="PANTHER" id="PTHR48104">
    <property type="entry name" value="METACASPASE-4"/>
    <property type="match status" value="1"/>
</dbReference>
<organism evidence="5 6">
    <name type="scientific">Armillaria ostoyae</name>
    <name type="common">Armillaria root rot fungus</name>
    <dbReference type="NCBI Taxonomy" id="47428"/>
    <lineage>
        <taxon>Eukaryota</taxon>
        <taxon>Fungi</taxon>
        <taxon>Dikarya</taxon>
        <taxon>Basidiomycota</taxon>
        <taxon>Agaricomycotina</taxon>
        <taxon>Agaricomycetes</taxon>
        <taxon>Agaricomycetidae</taxon>
        <taxon>Agaricales</taxon>
        <taxon>Marasmiineae</taxon>
        <taxon>Physalacriaceae</taxon>
        <taxon>Armillaria</taxon>
    </lineage>
</organism>
<evidence type="ECO:0000313" key="5">
    <source>
        <dbReference type="EMBL" id="SJL17905.1"/>
    </source>
</evidence>
<dbReference type="GO" id="GO:0005737">
    <property type="term" value="C:cytoplasm"/>
    <property type="evidence" value="ECO:0007669"/>
    <property type="project" value="TreeGrafter"/>
</dbReference>
<dbReference type="Proteomes" id="UP000219338">
    <property type="component" value="Unassembled WGS sequence"/>
</dbReference>
<dbReference type="OMA" id="AETTYND"/>
<dbReference type="GO" id="GO:0006508">
    <property type="term" value="P:proteolysis"/>
    <property type="evidence" value="ECO:0007669"/>
    <property type="project" value="InterPro"/>
</dbReference>
<evidence type="ECO:0000259" key="4">
    <source>
        <dbReference type="Pfam" id="PF00656"/>
    </source>
</evidence>
<sequence>MSVNPYGKSPTVPDISDREFNTILTLISQVKGHHITIILDCCHSAGVSRDVPPPGARTCRGTTRATLRDMLHAGEKNLRDFPGYPSILAKDWYPDQGSHVVLAACKEYQFARERQVDGVEMGIFTHSLLRLLRSGFCTAETTYNDLLRGFDRSPHQTPVVAGKHRNDRLCESPGSEFSEGHRGACQAEGDHRHNLEPLGKETPQPEDDESHIALGMTADPGYVYNQICHSEDLQPLSDIQRRQRLFPPGLTYHVDASRFWAVVIGIDDYQHISPLNCCVADAQSFQEYLTAVLGVPKEHIQLLLGSKEHTSPDDLMTPSRTHITDMLLSLIDNPEINEGDNIIIYYAGHGSSYECSEYRDFDGYIEALCPIDRDACDANGNTVPDISDRELNTILTLISRAKGHHITVILDCCHSAGVSRDVPPLGARTCRGTKRATLLDMLHTGAQILRDFPGCSSILAKDWFPDEESHVVLAACKEYQFAMERRVNGVEVGIFTHSLLRLLRSGFCTAETTYNDLLRGFDWSPYQTPVVAGKHRDSRLWYQHPIQVFPERYNTDSCQYFFYLATVVFVCLSLRYI</sequence>
<name>A0A284SAA8_ARMOS</name>
<accession>A0A284SAA8</accession>
<keyword evidence="3" id="KW-0645">Protease</keyword>
<evidence type="ECO:0000313" key="6">
    <source>
        <dbReference type="Proteomes" id="UP000219338"/>
    </source>
</evidence>
<dbReference type="Pfam" id="PF00656">
    <property type="entry name" value="Peptidase_C14"/>
    <property type="match status" value="1"/>
</dbReference>
<dbReference type="AlphaFoldDB" id="A0A284SAA8"/>